<comment type="caution">
    <text evidence="2">The sequence shown here is derived from an EMBL/GenBank/DDBJ whole genome shotgun (WGS) entry which is preliminary data.</text>
</comment>
<reference evidence="2 3" key="1">
    <citation type="submission" date="2019-11" db="EMBL/GenBank/DDBJ databases">
        <title>Type strains purchased from KCTC, JCM and DSMZ.</title>
        <authorList>
            <person name="Lu H."/>
        </authorList>
    </citation>
    <scope>NUCLEOTIDE SEQUENCE [LARGE SCALE GENOMIC DNA]</scope>
    <source>
        <strain evidence="2 3">JCM 31587</strain>
    </source>
</reference>
<dbReference type="RefSeq" id="WP_155454059.1">
    <property type="nucleotide sequence ID" value="NZ_WNKX01000007.1"/>
</dbReference>
<organism evidence="2 3">
    <name type="scientific">Massilia eburnea</name>
    <dbReference type="NCBI Taxonomy" id="1776165"/>
    <lineage>
        <taxon>Bacteria</taxon>
        <taxon>Pseudomonadati</taxon>
        <taxon>Pseudomonadota</taxon>
        <taxon>Betaproteobacteria</taxon>
        <taxon>Burkholderiales</taxon>
        <taxon>Oxalobacteraceae</taxon>
        <taxon>Telluria group</taxon>
        <taxon>Massilia</taxon>
    </lineage>
</organism>
<proteinExistence type="predicted"/>
<keyword evidence="1" id="KW-1133">Transmembrane helix</keyword>
<evidence type="ECO:0008006" key="4">
    <source>
        <dbReference type="Google" id="ProtNLM"/>
    </source>
</evidence>
<evidence type="ECO:0000313" key="2">
    <source>
        <dbReference type="EMBL" id="MTW11089.1"/>
    </source>
</evidence>
<evidence type="ECO:0000256" key="1">
    <source>
        <dbReference type="SAM" id="Phobius"/>
    </source>
</evidence>
<name>A0A6L6QFU3_9BURK</name>
<dbReference type="EMBL" id="WNKX01000007">
    <property type="protein sequence ID" value="MTW11089.1"/>
    <property type="molecule type" value="Genomic_DNA"/>
</dbReference>
<accession>A0A6L6QFU3</accession>
<feature type="transmembrane region" description="Helical" evidence="1">
    <location>
        <begin position="15"/>
        <end position="33"/>
    </location>
</feature>
<evidence type="ECO:0000313" key="3">
    <source>
        <dbReference type="Proteomes" id="UP000472320"/>
    </source>
</evidence>
<sequence length="93" mass="10339">MEKFESLEALERFEFRWKIVFTCFGLVLAGALLDYMLRTPRGQEAVWCYSAGALGFIGALLSAYRLRDGARIDGVLDSLDLLGEDLSLGDLSD</sequence>
<gene>
    <name evidence="2" type="ORF">GM658_10790</name>
</gene>
<protein>
    <recommendedName>
        <fullName evidence="4">YiaAB two helix domain-containing protein</fullName>
    </recommendedName>
</protein>
<keyword evidence="3" id="KW-1185">Reference proteome</keyword>
<feature type="transmembrane region" description="Helical" evidence="1">
    <location>
        <begin position="45"/>
        <end position="64"/>
    </location>
</feature>
<keyword evidence="1" id="KW-0472">Membrane</keyword>
<dbReference type="Proteomes" id="UP000472320">
    <property type="component" value="Unassembled WGS sequence"/>
</dbReference>
<keyword evidence="1" id="KW-0812">Transmembrane</keyword>
<dbReference type="OrthoDB" id="8780045at2"/>
<dbReference type="AlphaFoldDB" id="A0A6L6QFU3"/>